<feature type="chain" id="PRO_5045116871" evidence="2">
    <location>
        <begin position="24"/>
        <end position="55"/>
    </location>
</feature>
<dbReference type="RefSeq" id="WP_158086048.1">
    <property type="nucleotide sequence ID" value="NZ_AP022590.1"/>
</dbReference>
<feature type="region of interest" description="Disordered" evidence="1">
    <location>
        <begin position="34"/>
        <end position="55"/>
    </location>
</feature>
<keyword evidence="2" id="KW-0732">Signal</keyword>
<organism evidence="3 4">
    <name type="scientific">Mycobacterium mantenii</name>
    <dbReference type="NCBI Taxonomy" id="560555"/>
    <lineage>
        <taxon>Bacteria</taxon>
        <taxon>Bacillati</taxon>
        <taxon>Actinomycetota</taxon>
        <taxon>Actinomycetes</taxon>
        <taxon>Mycobacteriales</taxon>
        <taxon>Mycobacteriaceae</taxon>
        <taxon>Mycobacterium</taxon>
        <taxon>Mycobacterium avium complex (MAC)</taxon>
    </lineage>
</organism>
<name>A0ABM7JRV8_MYCNT</name>
<keyword evidence="4" id="KW-1185">Reference proteome</keyword>
<evidence type="ECO:0000313" key="4">
    <source>
        <dbReference type="Proteomes" id="UP000465812"/>
    </source>
</evidence>
<evidence type="ECO:0000313" key="3">
    <source>
        <dbReference type="EMBL" id="BBY38287.1"/>
    </source>
</evidence>
<evidence type="ECO:0000256" key="2">
    <source>
        <dbReference type="SAM" id="SignalP"/>
    </source>
</evidence>
<reference evidence="3 4" key="1">
    <citation type="journal article" date="2019" name="Emerg. Microbes Infect.">
        <title>Comprehensive subspecies identification of 175 nontuberculous mycobacteria species based on 7547 genomic profiles.</title>
        <authorList>
            <person name="Matsumoto Y."/>
            <person name="Kinjo T."/>
            <person name="Motooka D."/>
            <person name="Nabeya D."/>
            <person name="Jung N."/>
            <person name="Uechi K."/>
            <person name="Horii T."/>
            <person name="Iida T."/>
            <person name="Fujita J."/>
            <person name="Nakamura S."/>
        </authorList>
    </citation>
    <scope>NUCLEOTIDE SEQUENCE [LARGE SCALE GENOMIC DNA]</scope>
    <source>
        <strain evidence="3 4">JCM 18113</strain>
    </source>
</reference>
<gene>
    <name evidence="3" type="ORF">MMAN_24210</name>
</gene>
<sequence length="55" mass="5556">MHTHHTLTRLIAGVLLSSGVATAGIALAAGAAHAQPGPAPRVHWWPPSTVEPGMG</sequence>
<protein>
    <submittedName>
        <fullName evidence="3">Uncharacterized protein</fullName>
    </submittedName>
</protein>
<dbReference type="EMBL" id="AP022590">
    <property type="protein sequence ID" value="BBY38287.1"/>
    <property type="molecule type" value="Genomic_DNA"/>
</dbReference>
<evidence type="ECO:0000256" key="1">
    <source>
        <dbReference type="SAM" id="MobiDB-lite"/>
    </source>
</evidence>
<accession>A0ABM7JRV8</accession>
<feature type="signal peptide" evidence="2">
    <location>
        <begin position="1"/>
        <end position="23"/>
    </location>
</feature>
<proteinExistence type="predicted"/>
<dbReference type="Proteomes" id="UP000465812">
    <property type="component" value="Chromosome"/>
</dbReference>